<evidence type="ECO:0000313" key="4">
    <source>
        <dbReference type="Proteomes" id="UP000887540"/>
    </source>
</evidence>
<dbReference type="InterPro" id="IPR027806">
    <property type="entry name" value="HARBI1_dom"/>
</dbReference>
<dbReference type="Pfam" id="PF13359">
    <property type="entry name" value="DDE_Tnp_4"/>
    <property type="match status" value="1"/>
</dbReference>
<proteinExistence type="predicted"/>
<evidence type="ECO:0000256" key="1">
    <source>
        <dbReference type="ARBA" id="ARBA00001968"/>
    </source>
</evidence>
<sequence>MESPEAEVPEPLPLIPHRMLPYHIIADGGFGLKEYVLTPFPLRSADTPEKRYYNYRLSRARSAVERAFGQLTKRFQLFDGVLPFSRPTCIKCILAALALHNFLNQKDNMDEDQEYEPDLVDYEARRERAPNPNTRAKIYRDRFVEYFDLNRM</sequence>
<keyword evidence="4" id="KW-1185">Reference proteome</keyword>
<dbReference type="Proteomes" id="UP000887540">
    <property type="component" value="Unplaced"/>
</dbReference>
<evidence type="ECO:0000313" key="5">
    <source>
        <dbReference type="WBParaSite" id="ACRNAN_scaffold8829.g10061.t1"/>
    </source>
</evidence>
<dbReference type="AlphaFoldDB" id="A0A914EJE1"/>
<evidence type="ECO:0000259" key="3">
    <source>
        <dbReference type="Pfam" id="PF13359"/>
    </source>
</evidence>
<feature type="domain" description="DDE Tnp4" evidence="3">
    <location>
        <begin position="22"/>
        <end position="101"/>
    </location>
</feature>
<reference evidence="5" key="1">
    <citation type="submission" date="2022-11" db="UniProtKB">
        <authorList>
            <consortium name="WormBaseParasite"/>
        </authorList>
    </citation>
    <scope>IDENTIFICATION</scope>
</reference>
<dbReference type="WBParaSite" id="ACRNAN_scaffold8829.g10061.t1">
    <property type="protein sequence ID" value="ACRNAN_scaffold8829.g10061.t1"/>
    <property type="gene ID" value="ACRNAN_scaffold8829.g10061"/>
</dbReference>
<organism evidence="4 5">
    <name type="scientific">Acrobeloides nanus</name>
    <dbReference type="NCBI Taxonomy" id="290746"/>
    <lineage>
        <taxon>Eukaryota</taxon>
        <taxon>Metazoa</taxon>
        <taxon>Ecdysozoa</taxon>
        <taxon>Nematoda</taxon>
        <taxon>Chromadorea</taxon>
        <taxon>Rhabditida</taxon>
        <taxon>Tylenchina</taxon>
        <taxon>Cephalobomorpha</taxon>
        <taxon>Cephaloboidea</taxon>
        <taxon>Cephalobidae</taxon>
        <taxon>Acrobeloides</taxon>
    </lineage>
</organism>
<name>A0A914EJE1_9BILA</name>
<keyword evidence="2" id="KW-0479">Metal-binding</keyword>
<accession>A0A914EJE1</accession>
<comment type="cofactor">
    <cofactor evidence="1">
        <name>a divalent metal cation</name>
        <dbReference type="ChEBI" id="CHEBI:60240"/>
    </cofactor>
</comment>
<protein>
    <submittedName>
        <fullName evidence="5">DDE Tnp4 domain-containing protein</fullName>
    </submittedName>
</protein>
<evidence type="ECO:0000256" key="2">
    <source>
        <dbReference type="ARBA" id="ARBA00022723"/>
    </source>
</evidence>
<dbReference type="GO" id="GO:0046872">
    <property type="term" value="F:metal ion binding"/>
    <property type="evidence" value="ECO:0007669"/>
    <property type="project" value="UniProtKB-KW"/>
</dbReference>